<evidence type="ECO:0000256" key="4">
    <source>
        <dbReference type="ARBA" id="ARBA00022723"/>
    </source>
</evidence>
<evidence type="ECO:0000259" key="8">
    <source>
        <dbReference type="Pfam" id="PF01385"/>
    </source>
</evidence>
<evidence type="ECO:0000256" key="3">
    <source>
        <dbReference type="ARBA" id="ARBA00022578"/>
    </source>
</evidence>
<dbReference type="HOGENOM" id="CLU_032903_0_0_9"/>
<evidence type="ECO:0000259" key="9">
    <source>
        <dbReference type="Pfam" id="PF07282"/>
    </source>
</evidence>
<reference evidence="11 12" key="1">
    <citation type="journal article" date="2010" name="PLoS ONE">
        <title>The glycobiome of the rumen bacterium Butyrivibrio proteoclasticus B316(T) highlights adaptation to a polysaccharide-rich environment.</title>
        <authorList>
            <person name="Kelly W.J."/>
            <person name="Leahy S.C."/>
            <person name="Altermann E."/>
            <person name="Yeoman C.J."/>
            <person name="Dunne J.C."/>
            <person name="Kong Z."/>
            <person name="Pacheco D.M."/>
            <person name="Li D."/>
            <person name="Noel S.J."/>
            <person name="Moon C.D."/>
            <person name="Cookson A.L."/>
            <person name="Attwood G.T."/>
        </authorList>
    </citation>
    <scope>NUCLEOTIDE SEQUENCE [LARGE SCALE GENOMIC DNA]</scope>
    <source>
        <strain evidence="12">ATCC 51982 / DSM 14932 / B316</strain>
        <plasmid evidence="12">Plasmid pCY360</plasmid>
    </source>
</reference>
<dbReference type="Pfam" id="PF12323">
    <property type="entry name" value="HTH_OrfB_IS605"/>
    <property type="match status" value="1"/>
</dbReference>
<evidence type="ECO:0000256" key="2">
    <source>
        <dbReference type="ARBA" id="ARBA00011044"/>
    </source>
</evidence>
<evidence type="ECO:0000256" key="7">
    <source>
        <dbReference type="ARBA" id="ARBA00023172"/>
    </source>
</evidence>
<organism evidence="11 12">
    <name type="scientific">Butyrivibrio proteoclasticus (strain ATCC 51982 / DSM 14932 / B316)</name>
    <name type="common">Clostridium proteoclasticum</name>
    <dbReference type="NCBI Taxonomy" id="515622"/>
    <lineage>
        <taxon>Bacteria</taxon>
        <taxon>Bacillati</taxon>
        <taxon>Bacillota</taxon>
        <taxon>Clostridia</taxon>
        <taxon>Lachnospirales</taxon>
        <taxon>Lachnospiraceae</taxon>
        <taxon>Butyrivibrio</taxon>
    </lineage>
</organism>
<dbReference type="InterPro" id="IPR051399">
    <property type="entry name" value="RNA-guided_DNA_endo/Transpos"/>
</dbReference>
<keyword evidence="7" id="KW-0233">DNA recombination</keyword>
<evidence type="ECO:0000313" key="11">
    <source>
        <dbReference type="EMBL" id="ADL36102.1"/>
    </source>
</evidence>
<geneLocation type="plasmid" evidence="11 12">
    <name>pCY360</name>
</geneLocation>
<keyword evidence="6" id="KW-0238">DNA-binding</keyword>
<dbReference type="InterPro" id="IPR001959">
    <property type="entry name" value="Transposase"/>
</dbReference>
<dbReference type="GO" id="GO:0032196">
    <property type="term" value="P:transposition"/>
    <property type="evidence" value="ECO:0007669"/>
    <property type="project" value="UniProtKB-KW"/>
</dbReference>
<dbReference type="EMBL" id="CP001812">
    <property type="protein sequence ID" value="ADL36102.1"/>
    <property type="molecule type" value="Genomic_DNA"/>
</dbReference>
<dbReference type="AlphaFoldDB" id="E0S3X0"/>
<dbReference type="PANTHER" id="PTHR30405:SF25">
    <property type="entry name" value="RNA-GUIDED DNA ENDONUCLEASE INSQ-RELATED"/>
    <property type="match status" value="1"/>
</dbReference>
<comment type="similarity">
    <text evidence="1">In the C-terminal section; belongs to the transposase 35 family.</text>
</comment>
<keyword evidence="3" id="KW-0815">Transposition</keyword>
<dbReference type="GO" id="GO:0003677">
    <property type="term" value="F:DNA binding"/>
    <property type="evidence" value="ECO:0007669"/>
    <property type="project" value="UniProtKB-KW"/>
</dbReference>
<dbReference type="Pfam" id="PF07282">
    <property type="entry name" value="Cas12f1-like_TNB"/>
    <property type="match status" value="1"/>
</dbReference>
<dbReference type="PANTHER" id="PTHR30405">
    <property type="entry name" value="TRANSPOSASE"/>
    <property type="match status" value="1"/>
</dbReference>
<proteinExistence type="inferred from homology"/>
<keyword evidence="5" id="KW-0862">Zinc</keyword>
<dbReference type="NCBIfam" id="TIGR01766">
    <property type="entry name" value="IS200/IS605 family accessory protein TnpB-like domain"/>
    <property type="match status" value="1"/>
</dbReference>
<keyword evidence="4" id="KW-0479">Metal-binding</keyword>
<evidence type="ECO:0000313" key="12">
    <source>
        <dbReference type="Proteomes" id="UP000001299"/>
    </source>
</evidence>
<feature type="domain" description="Transposase putative helix-turn-helix" evidence="10">
    <location>
        <begin position="6"/>
        <end position="47"/>
    </location>
</feature>
<name>E0S3X0_BUTPB</name>
<sequence length="375" mass="43663">MEQFIYLRYQYRIYPNITQRKQMSVTADCCRFVHNYYLNMRSLAWRTQHRSMNYNACANDLKYLKLVYPWLKEADSMALQEELKDLQLSFEKFFSHSGGYPKFRSKKESGISYRTRNQNGGIRLSLDKHFINIPKIGMVRIKLSRDIPGEILNATLIRKPSGKYFVSLTLKIESASLIKGNHGMEHGLDLGLRSFYVLDDGTVAPNMKYLYETNGKLIRAQRRLSRMKKGSSNYIKQKRKVARLHEKVCFARHDYLHKESTRLAKMCSLLCIEDLNIKGMIRNHKLARSISDASWSEFTKMLEYKMPLYQGALVKVPRFYASSQTCHICGHRNPKTKDLAIRRWTCTVCGTEHDRDVNAARCLLQKGRTMLPDAA</sequence>
<comment type="similarity">
    <text evidence="2">In the N-terminal section; belongs to the transposase 2 family.</text>
</comment>
<gene>
    <name evidence="11" type="ordered locus">bpr_II164</name>
</gene>
<protein>
    <submittedName>
        <fullName evidence="11">Transposase IS200/IS605 family</fullName>
    </submittedName>
</protein>
<feature type="domain" description="Probable transposase IS891/IS1136/IS1341" evidence="8">
    <location>
        <begin position="187"/>
        <end position="283"/>
    </location>
</feature>
<evidence type="ECO:0000256" key="5">
    <source>
        <dbReference type="ARBA" id="ARBA00022833"/>
    </source>
</evidence>
<keyword evidence="11" id="KW-0614">Plasmid</keyword>
<keyword evidence="12" id="KW-1185">Reference proteome</keyword>
<dbReference type="GO" id="GO:0046872">
    <property type="term" value="F:metal ion binding"/>
    <property type="evidence" value="ECO:0007669"/>
    <property type="project" value="UniProtKB-KW"/>
</dbReference>
<dbReference type="KEGG" id="bpb:bpr_II164"/>
<evidence type="ECO:0000256" key="1">
    <source>
        <dbReference type="ARBA" id="ARBA00008761"/>
    </source>
</evidence>
<dbReference type="GO" id="GO:0006310">
    <property type="term" value="P:DNA recombination"/>
    <property type="evidence" value="ECO:0007669"/>
    <property type="project" value="UniProtKB-KW"/>
</dbReference>
<accession>E0S3X0</accession>
<dbReference type="Proteomes" id="UP000001299">
    <property type="component" value="Plasmid pCY360"/>
</dbReference>
<feature type="domain" description="Cas12f1-like TNB" evidence="9">
    <location>
        <begin position="295"/>
        <end position="361"/>
    </location>
</feature>
<dbReference type="Pfam" id="PF01385">
    <property type="entry name" value="OrfB_IS605"/>
    <property type="match status" value="1"/>
</dbReference>
<dbReference type="InterPro" id="IPR021027">
    <property type="entry name" value="Transposase_put_HTH"/>
</dbReference>
<evidence type="ECO:0000259" key="10">
    <source>
        <dbReference type="Pfam" id="PF12323"/>
    </source>
</evidence>
<dbReference type="InterPro" id="IPR010095">
    <property type="entry name" value="Cas12f1-like_TNB"/>
</dbReference>
<dbReference type="RefSeq" id="WP_013282751.1">
    <property type="nucleotide sequence ID" value="NC_014389.1"/>
</dbReference>
<evidence type="ECO:0000256" key="6">
    <source>
        <dbReference type="ARBA" id="ARBA00023125"/>
    </source>
</evidence>
<dbReference type="NCBIfam" id="NF040570">
    <property type="entry name" value="guided_TnpB"/>
    <property type="match status" value="1"/>
</dbReference>